<keyword evidence="2" id="KW-1185">Reference proteome</keyword>
<evidence type="ECO:0000313" key="1">
    <source>
        <dbReference type="EMBL" id="KAK0047308.1"/>
    </source>
</evidence>
<sequence>MVKERRDILEVYYHGQGKTRSIRSVSPWPRKDEIYWKFIIMAKERRGILEVYYYGQGKTRSIGSVSSWP</sequence>
<dbReference type="Proteomes" id="UP001233172">
    <property type="component" value="Unassembled WGS sequence"/>
</dbReference>
<reference evidence="1" key="2">
    <citation type="submission" date="2023-04" db="EMBL/GenBank/DDBJ databases">
        <authorList>
            <person name="Bu L."/>
            <person name="Lu L."/>
            <person name="Laidemitt M.R."/>
            <person name="Zhang S.M."/>
            <person name="Mutuku M."/>
            <person name="Mkoji G."/>
            <person name="Steinauer M."/>
            <person name="Loker E.S."/>
        </authorList>
    </citation>
    <scope>NUCLEOTIDE SEQUENCE</scope>
    <source>
        <strain evidence="1">KasaAsao</strain>
        <tissue evidence="1">Whole Snail</tissue>
    </source>
</reference>
<gene>
    <name evidence="1" type="ORF">Bpfe_023292</name>
</gene>
<reference evidence="1" key="1">
    <citation type="journal article" date="2023" name="PLoS Negl. Trop. Dis.">
        <title>A genome sequence for Biomphalaria pfeifferi, the major vector snail for the human-infecting parasite Schistosoma mansoni.</title>
        <authorList>
            <person name="Bu L."/>
            <person name="Lu L."/>
            <person name="Laidemitt M.R."/>
            <person name="Zhang S.M."/>
            <person name="Mutuku M."/>
            <person name="Mkoji G."/>
            <person name="Steinauer M."/>
            <person name="Loker E.S."/>
        </authorList>
    </citation>
    <scope>NUCLEOTIDE SEQUENCE</scope>
    <source>
        <strain evidence="1">KasaAsao</strain>
    </source>
</reference>
<proteinExistence type="predicted"/>
<name>A0AAD8B3G3_BIOPF</name>
<protein>
    <submittedName>
        <fullName evidence="1">Uncharacterized protein</fullName>
    </submittedName>
</protein>
<dbReference type="AlphaFoldDB" id="A0AAD8B3G3"/>
<feature type="non-terminal residue" evidence="1">
    <location>
        <position position="69"/>
    </location>
</feature>
<comment type="caution">
    <text evidence="1">The sequence shown here is derived from an EMBL/GenBank/DDBJ whole genome shotgun (WGS) entry which is preliminary data.</text>
</comment>
<accession>A0AAD8B3G3</accession>
<organism evidence="1 2">
    <name type="scientific">Biomphalaria pfeifferi</name>
    <name type="common">Bloodfluke planorb</name>
    <name type="synonym">Freshwater snail</name>
    <dbReference type="NCBI Taxonomy" id="112525"/>
    <lineage>
        <taxon>Eukaryota</taxon>
        <taxon>Metazoa</taxon>
        <taxon>Spiralia</taxon>
        <taxon>Lophotrochozoa</taxon>
        <taxon>Mollusca</taxon>
        <taxon>Gastropoda</taxon>
        <taxon>Heterobranchia</taxon>
        <taxon>Euthyneura</taxon>
        <taxon>Panpulmonata</taxon>
        <taxon>Hygrophila</taxon>
        <taxon>Lymnaeoidea</taxon>
        <taxon>Planorbidae</taxon>
        <taxon>Biomphalaria</taxon>
    </lineage>
</organism>
<evidence type="ECO:0000313" key="2">
    <source>
        <dbReference type="Proteomes" id="UP001233172"/>
    </source>
</evidence>
<dbReference type="EMBL" id="JASAOG010000153">
    <property type="protein sequence ID" value="KAK0047308.1"/>
    <property type="molecule type" value="Genomic_DNA"/>
</dbReference>